<dbReference type="AlphaFoldDB" id="A0AAE3G9F4"/>
<evidence type="ECO:0000256" key="1">
    <source>
        <dbReference type="SAM" id="MobiDB-lite"/>
    </source>
</evidence>
<accession>A0AAE3G9F4</accession>
<dbReference type="RefSeq" id="WP_253767457.1">
    <property type="nucleotide sequence ID" value="NZ_JAMTCK010000002.1"/>
</dbReference>
<keyword evidence="3" id="KW-1185">Reference proteome</keyword>
<evidence type="ECO:0000313" key="2">
    <source>
        <dbReference type="EMBL" id="MCP2164116.1"/>
    </source>
</evidence>
<dbReference type="Proteomes" id="UP001206128">
    <property type="component" value="Unassembled WGS sequence"/>
</dbReference>
<evidence type="ECO:0000313" key="3">
    <source>
        <dbReference type="Proteomes" id="UP001206128"/>
    </source>
</evidence>
<feature type="compositionally biased region" description="Basic and acidic residues" evidence="1">
    <location>
        <begin position="1"/>
        <end position="13"/>
    </location>
</feature>
<evidence type="ECO:0008006" key="4">
    <source>
        <dbReference type="Google" id="ProtNLM"/>
    </source>
</evidence>
<sequence length="131" mass="14816">MGELHGPAERPWGRFDQPAPEVSPWRAGKITVNKDNVLQVARIFADESDQLYQRIERRAEQMRSEPAWGDPVSEDMAEVLNELLIDAPDSYTARARQYAENLRLTADELVAVARSYGFTDEEIERALGGRA</sequence>
<organism evidence="2 3">
    <name type="scientific">Goodfellowiella coeruleoviolacea</name>
    <dbReference type="NCBI Taxonomy" id="334858"/>
    <lineage>
        <taxon>Bacteria</taxon>
        <taxon>Bacillati</taxon>
        <taxon>Actinomycetota</taxon>
        <taxon>Actinomycetes</taxon>
        <taxon>Pseudonocardiales</taxon>
        <taxon>Pseudonocardiaceae</taxon>
        <taxon>Goodfellowiella</taxon>
    </lineage>
</organism>
<reference evidence="2" key="1">
    <citation type="submission" date="2022-06" db="EMBL/GenBank/DDBJ databases">
        <title>Genomic Encyclopedia of Archaeal and Bacterial Type Strains, Phase II (KMG-II): from individual species to whole genera.</title>
        <authorList>
            <person name="Goeker M."/>
        </authorList>
    </citation>
    <scope>NUCLEOTIDE SEQUENCE</scope>
    <source>
        <strain evidence="2">DSM 43935</strain>
    </source>
</reference>
<feature type="region of interest" description="Disordered" evidence="1">
    <location>
        <begin position="1"/>
        <end position="23"/>
    </location>
</feature>
<name>A0AAE3G9F4_9PSEU</name>
<comment type="caution">
    <text evidence="2">The sequence shown here is derived from an EMBL/GenBank/DDBJ whole genome shotgun (WGS) entry which is preliminary data.</text>
</comment>
<protein>
    <recommendedName>
        <fullName evidence="4">PE domain-containing protein</fullName>
    </recommendedName>
</protein>
<dbReference type="EMBL" id="JAMTCK010000002">
    <property type="protein sequence ID" value="MCP2164116.1"/>
    <property type="molecule type" value="Genomic_DNA"/>
</dbReference>
<gene>
    <name evidence="2" type="ORF">LX83_000956</name>
</gene>
<proteinExistence type="predicted"/>